<dbReference type="PROSITE" id="PS00571">
    <property type="entry name" value="AMIDASES"/>
    <property type="match status" value="1"/>
</dbReference>
<dbReference type="AlphaFoldDB" id="A0A9D2CY75"/>
<keyword evidence="2 8" id="KW-0436">Ligase</keyword>
<feature type="active site" description="Acyl-ester intermediate" evidence="8">
    <location>
        <position position="172"/>
    </location>
</feature>
<evidence type="ECO:0000256" key="7">
    <source>
        <dbReference type="ARBA" id="ARBA00047407"/>
    </source>
</evidence>
<evidence type="ECO:0000256" key="3">
    <source>
        <dbReference type="ARBA" id="ARBA00022741"/>
    </source>
</evidence>
<dbReference type="Gene3D" id="3.90.1300.10">
    <property type="entry name" value="Amidase signature (AS) domain"/>
    <property type="match status" value="1"/>
</dbReference>
<dbReference type="EC" id="6.3.5.7" evidence="8"/>
<dbReference type="InterPro" id="IPR033379">
    <property type="entry name" value="Acid_Pase_AS"/>
</dbReference>
<evidence type="ECO:0000259" key="9">
    <source>
        <dbReference type="Pfam" id="PF01425"/>
    </source>
</evidence>
<reference evidence="10" key="1">
    <citation type="journal article" date="2021" name="PeerJ">
        <title>Extensive microbial diversity within the chicken gut microbiome revealed by metagenomics and culture.</title>
        <authorList>
            <person name="Gilroy R."/>
            <person name="Ravi A."/>
            <person name="Getino M."/>
            <person name="Pursley I."/>
            <person name="Horton D.L."/>
            <person name="Alikhan N.F."/>
            <person name="Baker D."/>
            <person name="Gharbi K."/>
            <person name="Hall N."/>
            <person name="Watson M."/>
            <person name="Adriaenssens E.M."/>
            <person name="Foster-Nyarko E."/>
            <person name="Jarju S."/>
            <person name="Secka A."/>
            <person name="Antonio M."/>
            <person name="Oren A."/>
            <person name="Chaudhuri R.R."/>
            <person name="La Ragione R."/>
            <person name="Hildebrand F."/>
            <person name="Pallen M.J."/>
        </authorList>
    </citation>
    <scope>NUCLEOTIDE SEQUENCE</scope>
    <source>
        <strain evidence="10">CHK187-5294</strain>
    </source>
</reference>
<comment type="subunit">
    <text evidence="8">Heterotrimer of A, B and C subunits.</text>
</comment>
<dbReference type="InterPro" id="IPR023631">
    <property type="entry name" value="Amidase_dom"/>
</dbReference>
<dbReference type="PROSITE" id="PS00778">
    <property type="entry name" value="HIS_ACID_PHOSPHAT_2"/>
    <property type="match status" value="1"/>
</dbReference>
<reference evidence="10" key="2">
    <citation type="submission" date="2021-04" db="EMBL/GenBank/DDBJ databases">
        <authorList>
            <person name="Gilroy R."/>
        </authorList>
    </citation>
    <scope>NUCLEOTIDE SEQUENCE</scope>
    <source>
        <strain evidence="10">CHK187-5294</strain>
    </source>
</reference>
<gene>
    <name evidence="8 10" type="primary">gatA</name>
    <name evidence="10" type="ORF">H9727_00240</name>
</gene>
<evidence type="ECO:0000313" key="10">
    <source>
        <dbReference type="EMBL" id="HIZ02694.1"/>
    </source>
</evidence>
<dbReference type="NCBIfam" id="TIGR00132">
    <property type="entry name" value="gatA"/>
    <property type="match status" value="1"/>
</dbReference>
<dbReference type="PANTHER" id="PTHR11895:SF151">
    <property type="entry name" value="GLUTAMYL-TRNA(GLN) AMIDOTRANSFERASE SUBUNIT A"/>
    <property type="match status" value="1"/>
</dbReference>
<evidence type="ECO:0000256" key="2">
    <source>
        <dbReference type="ARBA" id="ARBA00022598"/>
    </source>
</evidence>
<dbReference type="InterPro" id="IPR004412">
    <property type="entry name" value="GatA"/>
</dbReference>
<evidence type="ECO:0000256" key="4">
    <source>
        <dbReference type="ARBA" id="ARBA00022840"/>
    </source>
</evidence>
<dbReference type="SUPFAM" id="SSF75304">
    <property type="entry name" value="Amidase signature (AS) enzymes"/>
    <property type="match status" value="1"/>
</dbReference>
<comment type="similarity">
    <text evidence="1 8">Belongs to the amidase family. GatA subfamily.</text>
</comment>
<proteinExistence type="inferred from homology"/>
<dbReference type="InterPro" id="IPR000120">
    <property type="entry name" value="Amidase"/>
</dbReference>
<keyword evidence="3 8" id="KW-0547">Nucleotide-binding</keyword>
<dbReference type="PANTHER" id="PTHR11895">
    <property type="entry name" value="TRANSAMIDASE"/>
    <property type="match status" value="1"/>
</dbReference>
<dbReference type="Pfam" id="PF01425">
    <property type="entry name" value="Amidase"/>
    <property type="match status" value="1"/>
</dbReference>
<feature type="domain" description="Amidase" evidence="9">
    <location>
        <begin position="26"/>
        <end position="461"/>
    </location>
</feature>
<comment type="catalytic activity">
    <reaction evidence="7 8">
        <text>L-glutamyl-tRNA(Gln) + L-glutamine + ATP + H2O = L-glutaminyl-tRNA(Gln) + L-glutamate + ADP + phosphate + H(+)</text>
        <dbReference type="Rhea" id="RHEA:17521"/>
        <dbReference type="Rhea" id="RHEA-COMP:9681"/>
        <dbReference type="Rhea" id="RHEA-COMP:9684"/>
        <dbReference type="ChEBI" id="CHEBI:15377"/>
        <dbReference type="ChEBI" id="CHEBI:15378"/>
        <dbReference type="ChEBI" id="CHEBI:29985"/>
        <dbReference type="ChEBI" id="CHEBI:30616"/>
        <dbReference type="ChEBI" id="CHEBI:43474"/>
        <dbReference type="ChEBI" id="CHEBI:58359"/>
        <dbReference type="ChEBI" id="CHEBI:78520"/>
        <dbReference type="ChEBI" id="CHEBI:78521"/>
        <dbReference type="ChEBI" id="CHEBI:456216"/>
        <dbReference type="EC" id="6.3.5.7"/>
    </reaction>
</comment>
<comment type="caution">
    <text evidence="10">The sequence shown here is derived from an EMBL/GenBank/DDBJ whole genome shotgun (WGS) entry which is preliminary data.</text>
</comment>
<dbReference type="EMBL" id="DXCL01000001">
    <property type="protein sequence ID" value="HIZ02694.1"/>
    <property type="molecule type" value="Genomic_DNA"/>
</dbReference>
<dbReference type="Proteomes" id="UP000824132">
    <property type="component" value="Unassembled WGS sequence"/>
</dbReference>
<evidence type="ECO:0000256" key="8">
    <source>
        <dbReference type="HAMAP-Rule" id="MF_00120"/>
    </source>
</evidence>
<name>A0A9D2CY75_9FIRM</name>
<dbReference type="GO" id="GO:0005524">
    <property type="term" value="F:ATP binding"/>
    <property type="evidence" value="ECO:0007669"/>
    <property type="project" value="UniProtKB-KW"/>
</dbReference>
<dbReference type="GO" id="GO:0050567">
    <property type="term" value="F:glutaminyl-tRNA synthase (glutamine-hydrolyzing) activity"/>
    <property type="evidence" value="ECO:0007669"/>
    <property type="project" value="UniProtKB-UniRule"/>
</dbReference>
<dbReference type="GO" id="GO:0006412">
    <property type="term" value="P:translation"/>
    <property type="evidence" value="ECO:0007669"/>
    <property type="project" value="UniProtKB-UniRule"/>
</dbReference>
<protein>
    <recommendedName>
        <fullName evidence="8">Glutamyl-tRNA(Gln) amidotransferase subunit A</fullName>
        <shortName evidence="8">Glu-ADT subunit A</shortName>
        <ecNumber evidence="8">6.3.5.7</ecNumber>
    </recommendedName>
</protein>
<evidence type="ECO:0000313" key="11">
    <source>
        <dbReference type="Proteomes" id="UP000824132"/>
    </source>
</evidence>
<keyword evidence="4 8" id="KW-0067">ATP-binding</keyword>
<feature type="active site" description="Charge relay system" evidence="8">
    <location>
        <position position="73"/>
    </location>
</feature>
<evidence type="ECO:0000256" key="6">
    <source>
        <dbReference type="ARBA" id="ARBA00025295"/>
    </source>
</evidence>
<evidence type="ECO:0000256" key="5">
    <source>
        <dbReference type="ARBA" id="ARBA00022917"/>
    </source>
</evidence>
<evidence type="ECO:0000256" key="1">
    <source>
        <dbReference type="ARBA" id="ARBA00008069"/>
    </source>
</evidence>
<keyword evidence="5 8" id="KW-0648">Protein biosynthesis</keyword>
<sequence>MDILDMTAVELGRAISRKEIKPEEALGAVYGSIAEKDKSVNAYISLSREQAEAQLRAGGAEGGLLRGVPVSVKDNICTKGVLTSCASRILSNYIPVYDATAVAKVKSAGMPIVGKLNMDEFAMGSTSETSYYGSVKNPNDLTRVPGGSSGGAAAAVAAGEAICALGSDTGGSIRQPASYCGVTGFKPTYGYVSRYGLIAYASSLDQIGPIAKDVADCAAIMDVISGHDAHDSTSLNIEHPSYYGSLTGEIRGKRIGIPEECFGEGVDEDVKAAVLACGKTLEGLGAELVPVRLPFMKYVVPTYYIIATAEASSNLSRFDGVKYGFRAENVDSIDDLYIETRSQGFGKEVQRRILLGTFVLSSGYYNAYYKKALLLKRKIIEGFAGAFAACDAILCPTAPTTAPKLGESLNDSMKMYLSDIFTVSVNLAGLPGLSVPCGKDGNGLPVGAQLIGAAGHDADVLNIGHAFQLATSFHKRKTR</sequence>
<dbReference type="HAMAP" id="MF_00120">
    <property type="entry name" value="GatA"/>
    <property type="match status" value="1"/>
</dbReference>
<comment type="function">
    <text evidence="6 8">Allows the formation of correctly charged Gln-tRNA(Gln) through the transamidation of misacylated Glu-tRNA(Gln) in organisms which lack glutaminyl-tRNA synthetase. The reaction takes place in the presence of glutamine and ATP through an activated gamma-phospho-Glu-tRNA(Gln).</text>
</comment>
<accession>A0A9D2CY75</accession>
<dbReference type="InterPro" id="IPR036928">
    <property type="entry name" value="AS_sf"/>
</dbReference>
<dbReference type="InterPro" id="IPR020556">
    <property type="entry name" value="Amidase_CS"/>
</dbReference>
<organism evidence="10 11">
    <name type="scientific">Candidatus Borkfalkia avistercoris</name>
    <dbReference type="NCBI Taxonomy" id="2838504"/>
    <lineage>
        <taxon>Bacteria</taxon>
        <taxon>Bacillati</taxon>
        <taxon>Bacillota</taxon>
        <taxon>Clostridia</taxon>
        <taxon>Christensenellales</taxon>
        <taxon>Christensenellaceae</taxon>
        <taxon>Candidatus Borkfalkia</taxon>
    </lineage>
</organism>
<feature type="active site" description="Charge relay system" evidence="8">
    <location>
        <position position="148"/>
    </location>
</feature>
<dbReference type="GO" id="GO:0030956">
    <property type="term" value="C:glutamyl-tRNA(Gln) amidotransferase complex"/>
    <property type="evidence" value="ECO:0007669"/>
    <property type="project" value="InterPro"/>
</dbReference>